<evidence type="ECO:0000256" key="6">
    <source>
        <dbReference type="ARBA" id="ARBA00022840"/>
    </source>
</evidence>
<evidence type="ECO:0000259" key="10">
    <source>
        <dbReference type="PROSITE" id="PS50893"/>
    </source>
</evidence>
<dbReference type="PROSITE" id="PS50893">
    <property type="entry name" value="ABC_TRANSPORTER_2"/>
    <property type="match status" value="1"/>
</dbReference>
<gene>
    <name evidence="11" type="ORF">L596_002729</name>
</gene>
<keyword evidence="4 9" id="KW-0812">Transmembrane</keyword>
<keyword evidence="3" id="KW-0813">Transport</keyword>
<dbReference type="Pfam" id="PF01061">
    <property type="entry name" value="ABC2_membrane"/>
    <property type="match status" value="1"/>
</dbReference>
<evidence type="ECO:0000256" key="2">
    <source>
        <dbReference type="ARBA" id="ARBA00005814"/>
    </source>
</evidence>
<dbReference type="InterPro" id="IPR050352">
    <property type="entry name" value="ABCG_transporters"/>
</dbReference>
<dbReference type="AlphaFoldDB" id="A0A4U8UU58"/>
<dbReference type="Pfam" id="PF00005">
    <property type="entry name" value="ABC_tran"/>
    <property type="match status" value="1"/>
</dbReference>
<dbReference type="GO" id="GO:0140359">
    <property type="term" value="F:ABC-type transporter activity"/>
    <property type="evidence" value="ECO:0007669"/>
    <property type="project" value="InterPro"/>
</dbReference>
<dbReference type="EMBL" id="AZBU02000001">
    <property type="protein sequence ID" value="TMS35298.1"/>
    <property type="molecule type" value="Genomic_DNA"/>
</dbReference>
<dbReference type="OrthoDB" id="66620at2759"/>
<evidence type="ECO:0000256" key="7">
    <source>
        <dbReference type="ARBA" id="ARBA00022989"/>
    </source>
</evidence>
<reference evidence="11 12" key="1">
    <citation type="journal article" date="2015" name="Genome Biol.">
        <title>Comparative genomics of Steinernema reveals deeply conserved gene regulatory networks.</title>
        <authorList>
            <person name="Dillman A.R."/>
            <person name="Macchietto M."/>
            <person name="Porter C.F."/>
            <person name="Rogers A."/>
            <person name="Williams B."/>
            <person name="Antoshechkin I."/>
            <person name="Lee M.M."/>
            <person name="Goodwin Z."/>
            <person name="Lu X."/>
            <person name="Lewis E.E."/>
            <person name="Goodrich-Blair H."/>
            <person name="Stock S.P."/>
            <person name="Adams B.J."/>
            <person name="Sternberg P.W."/>
            <person name="Mortazavi A."/>
        </authorList>
    </citation>
    <scope>NUCLEOTIDE SEQUENCE [LARGE SCALE GENOMIC DNA]</scope>
    <source>
        <strain evidence="11 12">ALL</strain>
    </source>
</reference>
<sequence>MILKTPADQNVVSCRNLTFVRSINNGKWYNKLYNPPVAAQFLKEISFELNSGEVLGVVGSSGSGKSTLLKVVSHRLRGNIGGCLMLNGLVLSKEKFASFCEFVSFKRHFLPSAKVKTFLLQHADLVLTTKLNALEKEKRVLLLMQEFDLLPYSEEKIGSLSESARRRFIIALHLIRDPLLIVVDDIIRDLEALSGYQLMYALNNYVRRTNRLAMVSMRAPRSDIYQLLSRMTMLFYGEMVYSGATKKMPLYFNQIGFPCPVCENPSVYYQTSERYLETQEQAHKLVHIYKGHKLTESADDSTPNDGYLFPSKSALCHLNRPNVFFKFFVLIRRSFSVCRHSTLSTLSLLLALPILLTFFSLFATNLQEPSVNSPRSAAALITVTMLCVSFAASNQVAYRAEKIAALTYQESSRDMYHSVLGVLAFLVALTPFSLISVALSSVVVTWLNGISLNIASILQIFAVLWIFHLYFIVTTVGLSFLIRSPDVIVSAVNALNLLCFIVSTGLIKSFRTFHSLSEWIVYLTYGTIHRYVSTYLSFTLIPETVTDCTRDEVRPFNRIENFCRWSNGSQFLTEQFPEGIFYDAAFNFWGVHVLFGLAVLSLLIVASVPKPNNFKKIYGNK</sequence>
<comment type="subcellular location">
    <subcellularLocation>
        <location evidence="1">Membrane</location>
        <topology evidence="1">Multi-pass membrane protein</topology>
    </subcellularLocation>
</comment>
<evidence type="ECO:0000256" key="3">
    <source>
        <dbReference type="ARBA" id="ARBA00022448"/>
    </source>
</evidence>
<dbReference type="InterPro" id="IPR027417">
    <property type="entry name" value="P-loop_NTPase"/>
</dbReference>
<dbReference type="Proteomes" id="UP000298663">
    <property type="component" value="Unassembled WGS sequence"/>
</dbReference>
<feature type="transmembrane region" description="Helical" evidence="9">
    <location>
        <begin position="488"/>
        <end position="507"/>
    </location>
</feature>
<proteinExistence type="inferred from homology"/>
<evidence type="ECO:0000313" key="11">
    <source>
        <dbReference type="EMBL" id="TMS35298.1"/>
    </source>
</evidence>
<dbReference type="SMART" id="SM00382">
    <property type="entry name" value="AAA"/>
    <property type="match status" value="1"/>
</dbReference>
<feature type="domain" description="ABC transporter" evidence="10">
    <location>
        <begin position="20"/>
        <end position="261"/>
    </location>
</feature>
<keyword evidence="8 9" id="KW-0472">Membrane</keyword>
<evidence type="ECO:0000313" key="12">
    <source>
        <dbReference type="Proteomes" id="UP000298663"/>
    </source>
</evidence>
<keyword evidence="7 9" id="KW-1133">Transmembrane helix</keyword>
<evidence type="ECO:0000256" key="4">
    <source>
        <dbReference type="ARBA" id="ARBA00022692"/>
    </source>
</evidence>
<evidence type="ECO:0000256" key="5">
    <source>
        <dbReference type="ARBA" id="ARBA00022741"/>
    </source>
</evidence>
<feature type="transmembrane region" description="Helical" evidence="9">
    <location>
        <begin position="586"/>
        <end position="608"/>
    </location>
</feature>
<feature type="transmembrane region" description="Helical" evidence="9">
    <location>
        <begin position="346"/>
        <end position="366"/>
    </location>
</feature>
<keyword evidence="6" id="KW-0067">ATP-binding</keyword>
<feature type="transmembrane region" description="Helical" evidence="9">
    <location>
        <begin position="460"/>
        <end position="482"/>
    </location>
</feature>
<dbReference type="Gene3D" id="3.40.50.300">
    <property type="entry name" value="P-loop containing nucleotide triphosphate hydrolases"/>
    <property type="match status" value="1"/>
</dbReference>
<evidence type="ECO:0000256" key="8">
    <source>
        <dbReference type="ARBA" id="ARBA00023136"/>
    </source>
</evidence>
<feature type="transmembrane region" description="Helical" evidence="9">
    <location>
        <begin position="519"/>
        <end position="541"/>
    </location>
</feature>
<dbReference type="InterPro" id="IPR013525">
    <property type="entry name" value="ABC2_TM"/>
</dbReference>
<feature type="transmembrane region" description="Helical" evidence="9">
    <location>
        <begin position="418"/>
        <end position="448"/>
    </location>
</feature>
<organism evidence="11 12">
    <name type="scientific">Steinernema carpocapsae</name>
    <name type="common">Entomopathogenic nematode</name>
    <dbReference type="NCBI Taxonomy" id="34508"/>
    <lineage>
        <taxon>Eukaryota</taxon>
        <taxon>Metazoa</taxon>
        <taxon>Ecdysozoa</taxon>
        <taxon>Nematoda</taxon>
        <taxon>Chromadorea</taxon>
        <taxon>Rhabditida</taxon>
        <taxon>Tylenchina</taxon>
        <taxon>Panagrolaimomorpha</taxon>
        <taxon>Strongyloidoidea</taxon>
        <taxon>Steinernematidae</taxon>
        <taxon>Steinernema</taxon>
    </lineage>
</organism>
<keyword evidence="12" id="KW-1185">Reference proteome</keyword>
<comment type="caution">
    <text evidence="11">The sequence shown here is derived from an EMBL/GenBank/DDBJ whole genome shotgun (WGS) entry which is preliminary data.</text>
</comment>
<comment type="similarity">
    <text evidence="2">Belongs to the ABC transporter superfamily. ABCG family. Eye pigment precursor importer (TC 3.A.1.204) subfamily.</text>
</comment>
<evidence type="ECO:0000256" key="9">
    <source>
        <dbReference type="SAM" id="Phobius"/>
    </source>
</evidence>
<dbReference type="GO" id="GO:0016887">
    <property type="term" value="F:ATP hydrolysis activity"/>
    <property type="evidence" value="ECO:0007669"/>
    <property type="project" value="InterPro"/>
</dbReference>
<protein>
    <recommendedName>
        <fullName evidence="10">ABC transporter domain-containing protein</fullName>
    </recommendedName>
</protein>
<keyword evidence="5" id="KW-0547">Nucleotide-binding</keyword>
<evidence type="ECO:0000256" key="1">
    <source>
        <dbReference type="ARBA" id="ARBA00004141"/>
    </source>
</evidence>
<dbReference type="GO" id="GO:0043190">
    <property type="term" value="C:ATP-binding cassette (ABC) transporter complex"/>
    <property type="evidence" value="ECO:0007669"/>
    <property type="project" value="TreeGrafter"/>
</dbReference>
<feature type="transmembrane region" description="Helical" evidence="9">
    <location>
        <begin position="378"/>
        <end position="398"/>
    </location>
</feature>
<dbReference type="SUPFAM" id="SSF52540">
    <property type="entry name" value="P-loop containing nucleoside triphosphate hydrolases"/>
    <property type="match status" value="1"/>
</dbReference>
<dbReference type="PANTHER" id="PTHR48041:SF113">
    <property type="entry name" value="ATP-BINDING CASSETTE SUB-FAMILY G MEMBER 5"/>
    <property type="match status" value="1"/>
</dbReference>
<dbReference type="InterPro" id="IPR003593">
    <property type="entry name" value="AAA+_ATPase"/>
</dbReference>
<dbReference type="PANTHER" id="PTHR48041">
    <property type="entry name" value="ABC TRANSPORTER G FAMILY MEMBER 28"/>
    <property type="match status" value="1"/>
</dbReference>
<accession>A0A4U8UU58</accession>
<dbReference type="InterPro" id="IPR003439">
    <property type="entry name" value="ABC_transporter-like_ATP-bd"/>
</dbReference>
<dbReference type="GO" id="GO:0005524">
    <property type="term" value="F:ATP binding"/>
    <property type="evidence" value="ECO:0007669"/>
    <property type="project" value="UniProtKB-KW"/>
</dbReference>
<name>A0A4U8UU58_STECR</name>
<reference evidence="11 12" key="2">
    <citation type="journal article" date="2019" name="G3 (Bethesda)">
        <title>Hybrid Assembly of the Genome of the Entomopathogenic Nematode Steinernema carpocapsae Identifies the X-Chromosome.</title>
        <authorList>
            <person name="Serra L."/>
            <person name="Macchietto M."/>
            <person name="Macias-Munoz A."/>
            <person name="McGill C.J."/>
            <person name="Rodriguez I.M."/>
            <person name="Rodriguez B."/>
            <person name="Murad R."/>
            <person name="Mortazavi A."/>
        </authorList>
    </citation>
    <scope>NUCLEOTIDE SEQUENCE [LARGE SCALE GENOMIC DNA]</scope>
    <source>
        <strain evidence="11 12">ALL</strain>
    </source>
</reference>